<feature type="compositionally biased region" description="Polar residues" evidence="1">
    <location>
        <begin position="9"/>
        <end position="19"/>
    </location>
</feature>
<dbReference type="OMA" id="CTNAGKR"/>
<dbReference type="InParanoid" id="A8PVG6"/>
<dbReference type="Proteomes" id="UP000008837">
    <property type="component" value="Unassembled WGS sequence"/>
</dbReference>
<proteinExistence type="predicted"/>
<dbReference type="RefSeq" id="XP_001731591.1">
    <property type="nucleotide sequence ID" value="XM_001731539.1"/>
</dbReference>
<name>A8PVG6_MALGO</name>
<dbReference type="AlphaFoldDB" id="A8PVG6"/>
<evidence type="ECO:0000256" key="1">
    <source>
        <dbReference type="SAM" id="MobiDB-lite"/>
    </source>
</evidence>
<dbReference type="VEuPathDB" id="FungiDB:MGL_0859"/>
<dbReference type="EMBL" id="AAYY01000003">
    <property type="protein sequence ID" value="EDP44377.1"/>
    <property type="molecule type" value="Genomic_DNA"/>
</dbReference>
<feature type="region of interest" description="Disordered" evidence="1">
    <location>
        <begin position="1"/>
        <end position="152"/>
    </location>
</feature>
<accession>A8PVG6</accession>
<protein>
    <submittedName>
        <fullName evidence="2">Uncharacterized protein</fullName>
    </submittedName>
</protein>
<organism evidence="2 3">
    <name type="scientific">Malassezia globosa (strain ATCC MYA-4612 / CBS 7966)</name>
    <name type="common">Dandruff-associated fungus</name>
    <dbReference type="NCBI Taxonomy" id="425265"/>
    <lineage>
        <taxon>Eukaryota</taxon>
        <taxon>Fungi</taxon>
        <taxon>Dikarya</taxon>
        <taxon>Basidiomycota</taxon>
        <taxon>Ustilaginomycotina</taxon>
        <taxon>Malasseziomycetes</taxon>
        <taxon>Malasseziales</taxon>
        <taxon>Malasseziaceae</taxon>
        <taxon>Malassezia</taxon>
    </lineage>
</organism>
<evidence type="ECO:0000313" key="3">
    <source>
        <dbReference type="Proteomes" id="UP000008837"/>
    </source>
</evidence>
<keyword evidence="3" id="KW-1185">Reference proteome</keyword>
<sequence length="191" mass="20755">MSELDDIFSSVSKKVNPNPSKKRKNLQDTSSTKASLAQGDASSELRGAKKSKALKHAPSATSETGSSFHDVKTEKKLKKKQANRNAMEADDSNAGQAPTTAKKARAVPIVVHDETTTKVKKKPAIPRPQDDDDAAFADSRGQDRTYTMGCTNAGKRTEEGFRVFTEDELKLNKGGGMCDFCSDDRYTIVPI</sequence>
<dbReference type="InterPro" id="IPR013885">
    <property type="entry name" value="DUF1764_euk"/>
</dbReference>
<gene>
    <name evidence="2" type="ORF">MGL_0859</name>
</gene>
<dbReference type="KEGG" id="mgl:MGL_0859"/>
<dbReference type="Pfam" id="PF08576">
    <property type="entry name" value="DUF1764"/>
    <property type="match status" value="1"/>
</dbReference>
<reference evidence="2 3" key="1">
    <citation type="journal article" date="2007" name="Proc. Natl. Acad. Sci. U.S.A.">
        <title>Dandruff-associated Malassezia genomes reveal convergent and divergent virulence traits shared with plant and human fungal pathogens.</title>
        <authorList>
            <person name="Xu J."/>
            <person name="Saunders C.W."/>
            <person name="Hu P."/>
            <person name="Grant R.A."/>
            <person name="Boekhout T."/>
            <person name="Kuramae E.E."/>
            <person name="Kronstad J.W."/>
            <person name="Deangelis Y.M."/>
            <person name="Reeder N.L."/>
            <person name="Johnstone K.R."/>
            <person name="Leland M."/>
            <person name="Fieno A.M."/>
            <person name="Begley W.M."/>
            <person name="Sun Y."/>
            <person name="Lacey M.P."/>
            <person name="Chaudhary T."/>
            <person name="Keough T."/>
            <person name="Chu L."/>
            <person name="Sears R."/>
            <person name="Yuan B."/>
            <person name="Dawson T.L.Jr."/>
        </authorList>
    </citation>
    <scope>NUCLEOTIDE SEQUENCE [LARGE SCALE GENOMIC DNA]</scope>
    <source>
        <strain evidence="3">ATCC MYA-4612 / CBS 7966</strain>
    </source>
</reference>
<dbReference type="GeneID" id="5855897"/>
<dbReference type="OrthoDB" id="20835at2759"/>
<comment type="caution">
    <text evidence="2">The sequence shown here is derived from an EMBL/GenBank/DDBJ whole genome shotgun (WGS) entry which is preliminary data.</text>
</comment>
<evidence type="ECO:0000313" key="2">
    <source>
        <dbReference type="EMBL" id="EDP44377.1"/>
    </source>
</evidence>